<dbReference type="EMBL" id="CAUOFW020001252">
    <property type="protein sequence ID" value="CAK9142788.1"/>
    <property type="molecule type" value="Genomic_DNA"/>
</dbReference>
<dbReference type="PANTHER" id="PTHR36019">
    <property type="entry name" value="PLANT/PROTEIN"/>
    <property type="match status" value="1"/>
</dbReference>
<organism evidence="1 3">
    <name type="scientific">Ilex paraguariensis</name>
    <name type="common">yerba mate</name>
    <dbReference type="NCBI Taxonomy" id="185542"/>
    <lineage>
        <taxon>Eukaryota</taxon>
        <taxon>Viridiplantae</taxon>
        <taxon>Streptophyta</taxon>
        <taxon>Embryophyta</taxon>
        <taxon>Tracheophyta</taxon>
        <taxon>Spermatophyta</taxon>
        <taxon>Magnoliopsida</taxon>
        <taxon>eudicotyledons</taxon>
        <taxon>Gunneridae</taxon>
        <taxon>Pentapetalae</taxon>
        <taxon>asterids</taxon>
        <taxon>campanulids</taxon>
        <taxon>Aquifoliales</taxon>
        <taxon>Aquifoliaceae</taxon>
        <taxon>Ilex</taxon>
    </lineage>
</organism>
<protein>
    <submittedName>
        <fullName evidence="1">Uncharacterized protein</fullName>
    </submittedName>
</protein>
<proteinExistence type="predicted"/>
<dbReference type="AlphaFoldDB" id="A0ABC8RCV4"/>
<accession>A0ABC8RCV4</accession>
<evidence type="ECO:0000313" key="1">
    <source>
        <dbReference type="EMBL" id="CAK9142788.1"/>
    </source>
</evidence>
<dbReference type="EMBL" id="CAUOFW020001989">
    <property type="protein sequence ID" value="CAK9150167.1"/>
    <property type="molecule type" value="Genomic_DNA"/>
</dbReference>
<keyword evidence="3" id="KW-1185">Reference proteome</keyword>
<dbReference type="PANTHER" id="PTHR36019:SF3">
    <property type="entry name" value="PLANT_PROTEIN"/>
    <property type="match status" value="1"/>
</dbReference>
<evidence type="ECO:0000313" key="2">
    <source>
        <dbReference type="EMBL" id="CAK9150167.1"/>
    </source>
</evidence>
<name>A0ABC8RCV4_9AQUA</name>
<sequence>MSLNCLTCQSMRRTDSKKELREGIFDHEKPNLSLCLGRVERSWSGNLAPPRPYEKFKKATHRIHSSGPVEFESGAPKLVRSCGMRRDWSFEDLRQRVQG</sequence>
<comment type="caution">
    <text evidence="1">The sequence shown here is derived from an EMBL/GenBank/DDBJ whole genome shotgun (WGS) entry which is preliminary data.</text>
</comment>
<evidence type="ECO:0000313" key="3">
    <source>
        <dbReference type="Proteomes" id="UP001642360"/>
    </source>
</evidence>
<gene>
    <name evidence="1" type="ORF">ILEXP_LOCUS10478</name>
    <name evidence="2" type="ORF">ILEXP_LOCUS18276</name>
</gene>
<reference evidence="1 3" key="1">
    <citation type="submission" date="2024-02" db="EMBL/GenBank/DDBJ databases">
        <authorList>
            <person name="Vignale AGUSTIN F."/>
            <person name="Sosa J E."/>
            <person name="Modenutti C."/>
        </authorList>
    </citation>
    <scope>NUCLEOTIDE SEQUENCE [LARGE SCALE GENOMIC DNA]</scope>
</reference>
<dbReference type="Proteomes" id="UP001642360">
    <property type="component" value="Unassembled WGS sequence"/>
</dbReference>